<feature type="transmembrane region" description="Helical" evidence="8">
    <location>
        <begin position="150"/>
        <end position="172"/>
    </location>
</feature>
<dbReference type="Pfam" id="PF00884">
    <property type="entry name" value="Sulfatase"/>
    <property type="match status" value="1"/>
</dbReference>
<evidence type="ECO:0000256" key="5">
    <source>
        <dbReference type="ARBA" id="ARBA00022692"/>
    </source>
</evidence>
<evidence type="ECO:0000259" key="9">
    <source>
        <dbReference type="Pfam" id="PF00884"/>
    </source>
</evidence>
<dbReference type="eggNOG" id="COG2194">
    <property type="taxonomic scope" value="Bacteria"/>
</dbReference>
<sequence>MSRTGCVSQSGRCRLGMPQQTNESDELPCLEKNVLAAFRSRRPEIGSIALSAIATLYLLTLTNNSFWSRAVAYFDHAWIAMLSLGAALGLTTFSILTSLSMKYVMKPVLILLIIISAAASYFTDTFGVVIDKGMIGNAAVTTEAEAGHLLTGGLALHVALYALIPSLLIAWVKVRHRRFFAKAAVNFLFIAPALVLSGVLIYANFAGIAYALREHRDLMVRFNPAGPISSAVRYGLSTYRERNLVVQPLGTDAKEGARIATAGKPVVVVVVAGETARAMNFSLNGYDRETNPELKALGVVNYRDTTSCGTATAVSLPCMFSVYPRAEYSDWKARSTENLVNVLTHAGVLVTWWDNNTGSKGIADLINFASMTRRKNGPLCNNGECLDEIFLADLDKKLGATTNDSVIVLHQLGSHGPSYYLRYPEAFRRFTPDCRTPELMSCTTEEIVNAYDNTILYTDHILASVARLLEKHQDRIAGAMIYMSDHGESLGENGIYLHGAPYAIAPQEQTQVPFIAWFSKPYQTAMGVDAACLSTDADTPKSHDNLFHTVLGMMDVRTRVYNRALDAFAACTRPAEREKQAPGFHAAERRLRAGPGGVL</sequence>
<dbReference type="HOGENOM" id="CLU_018534_1_0_5"/>
<dbReference type="PANTHER" id="PTHR30443">
    <property type="entry name" value="INNER MEMBRANE PROTEIN"/>
    <property type="match status" value="1"/>
</dbReference>
<dbReference type="GO" id="GO:0009244">
    <property type="term" value="P:lipopolysaccharide core region biosynthetic process"/>
    <property type="evidence" value="ECO:0007669"/>
    <property type="project" value="TreeGrafter"/>
</dbReference>
<comment type="subcellular location">
    <subcellularLocation>
        <location evidence="1">Cell inner membrane</location>
        <topology evidence="1">Multi-pass membrane protein</topology>
    </subcellularLocation>
</comment>
<keyword evidence="3" id="KW-0997">Cell inner membrane</keyword>
<dbReference type="AlphaFoldDB" id="G9A596"/>
<dbReference type="InterPro" id="IPR040423">
    <property type="entry name" value="PEA_transferase"/>
</dbReference>
<reference evidence="11 12" key="1">
    <citation type="journal article" date="2012" name="J. Bacteriol.">
        <title>Genome sequence of the soybean symbiont Sinorhizobium fredii HH103.</title>
        <authorList>
            <person name="Weidner S."/>
            <person name="Becker A."/>
            <person name="Bonilla I."/>
            <person name="Jaenicke S."/>
            <person name="Lloret J."/>
            <person name="Margaret I."/>
            <person name="Puhler A."/>
            <person name="Ruiz-Sainz J.E."/>
            <person name="Schneiker-Bekel S."/>
            <person name="Szczepanowski R."/>
            <person name="Vinardell J.M."/>
            <person name="Zehner S."/>
            <person name="Gottfert M."/>
        </authorList>
    </citation>
    <scope>NUCLEOTIDE SEQUENCE [LARGE SCALE GENOMIC DNA]</scope>
    <source>
        <strain evidence="11 12">HH103</strain>
    </source>
</reference>
<evidence type="ECO:0000313" key="11">
    <source>
        <dbReference type="EMBL" id="CCE98217.1"/>
    </source>
</evidence>
<protein>
    <submittedName>
        <fullName evidence="11">K03760 phosphoethanolamine transferase</fullName>
    </submittedName>
</protein>
<feature type="domain" description="Phosphoethanolamine transferase N-terminal" evidence="10">
    <location>
        <begin position="91"/>
        <end position="235"/>
    </location>
</feature>
<dbReference type="PATRIC" id="fig|380.5.peg.3938"/>
<dbReference type="Proteomes" id="UP000007735">
    <property type="component" value="Chromosome"/>
</dbReference>
<evidence type="ECO:0000313" key="12">
    <source>
        <dbReference type="Proteomes" id="UP000007735"/>
    </source>
</evidence>
<dbReference type="InterPro" id="IPR012549">
    <property type="entry name" value="EptA-like_N"/>
</dbReference>
<feature type="transmembrane region" description="Helical" evidence="8">
    <location>
        <begin position="184"/>
        <end position="212"/>
    </location>
</feature>
<keyword evidence="5 8" id="KW-0812">Transmembrane</keyword>
<feature type="transmembrane region" description="Helical" evidence="8">
    <location>
        <begin position="45"/>
        <end position="66"/>
    </location>
</feature>
<gene>
    <name evidence="11" type="ordered locus">SFHH103_03726</name>
</gene>
<dbReference type="PANTHER" id="PTHR30443:SF0">
    <property type="entry name" value="PHOSPHOETHANOLAMINE TRANSFERASE EPTA"/>
    <property type="match status" value="1"/>
</dbReference>
<feature type="transmembrane region" description="Helical" evidence="8">
    <location>
        <begin position="78"/>
        <end position="96"/>
    </location>
</feature>
<evidence type="ECO:0000256" key="1">
    <source>
        <dbReference type="ARBA" id="ARBA00004429"/>
    </source>
</evidence>
<evidence type="ECO:0000256" key="8">
    <source>
        <dbReference type="SAM" id="Phobius"/>
    </source>
</evidence>
<evidence type="ECO:0000259" key="10">
    <source>
        <dbReference type="Pfam" id="PF08019"/>
    </source>
</evidence>
<organism evidence="11 12">
    <name type="scientific">Sinorhizobium fredii (strain HH103)</name>
    <dbReference type="NCBI Taxonomy" id="1117943"/>
    <lineage>
        <taxon>Bacteria</taxon>
        <taxon>Pseudomonadati</taxon>
        <taxon>Pseudomonadota</taxon>
        <taxon>Alphaproteobacteria</taxon>
        <taxon>Hyphomicrobiales</taxon>
        <taxon>Rhizobiaceae</taxon>
        <taxon>Sinorhizobium/Ensifer group</taxon>
        <taxon>Sinorhizobium</taxon>
    </lineage>
</organism>
<feature type="domain" description="Sulfatase N-terminal" evidence="9">
    <location>
        <begin position="268"/>
        <end position="556"/>
    </location>
</feature>
<name>G9A596_SINF1</name>
<dbReference type="Pfam" id="PF08019">
    <property type="entry name" value="EptA_B_N"/>
    <property type="match status" value="1"/>
</dbReference>
<dbReference type="CDD" id="cd16017">
    <property type="entry name" value="LptA"/>
    <property type="match status" value="1"/>
</dbReference>
<dbReference type="SUPFAM" id="SSF53649">
    <property type="entry name" value="Alkaline phosphatase-like"/>
    <property type="match status" value="1"/>
</dbReference>
<keyword evidence="7 8" id="KW-0472">Membrane</keyword>
<proteinExistence type="predicted"/>
<dbReference type="EMBL" id="HE616890">
    <property type="protein sequence ID" value="CCE98217.1"/>
    <property type="molecule type" value="Genomic_DNA"/>
</dbReference>
<dbReference type="GO" id="GO:0016776">
    <property type="term" value="F:phosphotransferase activity, phosphate group as acceptor"/>
    <property type="evidence" value="ECO:0007669"/>
    <property type="project" value="TreeGrafter"/>
</dbReference>
<keyword evidence="2" id="KW-1003">Cell membrane</keyword>
<dbReference type="STRING" id="1117943.SFHH103_03726"/>
<dbReference type="InterPro" id="IPR058130">
    <property type="entry name" value="PEA_transf_C"/>
</dbReference>
<keyword evidence="4 11" id="KW-0808">Transferase</keyword>
<evidence type="ECO:0000256" key="6">
    <source>
        <dbReference type="ARBA" id="ARBA00022989"/>
    </source>
</evidence>
<dbReference type="InterPro" id="IPR017850">
    <property type="entry name" value="Alkaline_phosphatase_core_sf"/>
</dbReference>
<accession>G9A596</accession>
<dbReference type="InterPro" id="IPR000917">
    <property type="entry name" value="Sulfatase_N"/>
</dbReference>
<evidence type="ECO:0000256" key="3">
    <source>
        <dbReference type="ARBA" id="ARBA00022519"/>
    </source>
</evidence>
<dbReference type="KEGG" id="sfh:SFHH103_03726"/>
<keyword evidence="6 8" id="KW-1133">Transmembrane helix</keyword>
<evidence type="ECO:0000256" key="4">
    <source>
        <dbReference type="ARBA" id="ARBA00022679"/>
    </source>
</evidence>
<feature type="transmembrane region" description="Helical" evidence="8">
    <location>
        <begin position="108"/>
        <end position="130"/>
    </location>
</feature>
<dbReference type="GO" id="GO:0005886">
    <property type="term" value="C:plasma membrane"/>
    <property type="evidence" value="ECO:0007669"/>
    <property type="project" value="UniProtKB-SubCell"/>
</dbReference>
<evidence type="ECO:0000256" key="7">
    <source>
        <dbReference type="ARBA" id="ARBA00023136"/>
    </source>
</evidence>
<dbReference type="Gene3D" id="3.40.720.10">
    <property type="entry name" value="Alkaline Phosphatase, subunit A"/>
    <property type="match status" value="1"/>
</dbReference>
<evidence type="ECO:0000256" key="2">
    <source>
        <dbReference type="ARBA" id="ARBA00022475"/>
    </source>
</evidence>